<comment type="caution">
    <text evidence="1">The sequence shown here is derived from an EMBL/GenBank/DDBJ whole genome shotgun (WGS) entry which is preliminary data.</text>
</comment>
<organism evidence="1 2">
    <name type="scientific">Sinorhizobium alkalisoli</name>
    <dbReference type="NCBI Taxonomy" id="1752398"/>
    <lineage>
        <taxon>Bacteria</taxon>
        <taxon>Pseudomonadati</taxon>
        <taxon>Pseudomonadota</taxon>
        <taxon>Alphaproteobacteria</taxon>
        <taxon>Hyphomicrobiales</taxon>
        <taxon>Rhizobiaceae</taxon>
        <taxon>Sinorhizobium/Ensifer group</taxon>
        <taxon>Sinorhizobium</taxon>
    </lineage>
</organism>
<dbReference type="STRING" id="1752398.A8M32_09905"/>
<protein>
    <submittedName>
        <fullName evidence="1">Uncharacterized protein</fullName>
    </submittedName>
</protein>
<dbReference type="RefSeq" id="WP_069458237.1">
    <property type="nucleotide sequence ID" value="NZ_CP034909.1"/>
</dbReference>
<sequence length="128" mass="14000">MAALTLAIDNAAISARHAIGVASARALASGSPRVGGAAPRPRGDDDFLLLMLSRAQLVIERIAAERRAAKIDRNRVETCRQLAKLPAWARNDLFHAEQKIAMPSARTILVERQPITLFDGKHQTYSFD</sequence>
<accession>A0A1E3VC31</accession>
<gene>
    <name evidence="1" type="ORF">A8M32_09905</name>
</gene>
<dbReference type="Proteomes" id="UP000094342">
    <property type="component" value="Unassembled WGS sequence"/>
</dbReference>
<keyword evidence="2" id="KW-1185">Reference proteome</keyword>
<name>A0A1E3VC31_9HYPH</name>
<dbReference type="AlphaFoldDB" id="A0A1E3VC31"/>
<reference evidence="2" key="1">
    <citation type="submission" date="2016-05" db="EMBL/GenBank/DDBJ databases">
        <authorList>
            <person name="Li Y."/>
        </authorList>
    </citation>
    <scope>NUCLEOTIDE SEQUENCE [LARGE SCALE GENOMIC DNA]</scope>
    <source>
        <strain evidence="2">YIC4027</strain>
    </source>
</reference>
<evidence type="ECO:0000313" key="1">
    <source>
        <dbReference type="EMBL" id="ODR91129.1"/>
    </source>
</evidence>
<evidence type="ECO:0000313" key="2">
    <source>
        <dbReference type="Proteomes" id="UP000094342"/>
    </source>
</evidence>
<proteinExistence type="predicted"/>
<dbReference type="EMBL" id="LYBW01000056">
    <property type="protein sequence ID" value="ODR91129.1"/>
    <property type="molecule type" value="Genomic_DNA"/>
</dbReference>